<dbReference type="EMBL" id="LWDD02000106">
    <property type="protein sequence ID" value="KAE8263895.1"/>
    <property type="molecule type" value="Genomic_DNA"/>
</dbReference>
<comment type="caution">
    <text evidence="3">The sequence shown here is derived from an EMBL/GenBank/DDBJ whole genome shotgun (WGS) entry which is preliminary data.</text>
</comment>
<keyword evidence="5" id="KW-1185">Reference proteome</keyword>
<evidence type="ECO:0000313" key="5">
    <source>
        <dbReference type="Proteomes" id="UP000836402"/>
    </source>
</evidence>
<accession>A0A177V0W0</accession>
<dbReference type="EMBL" id="CAJHJG010005026">
    <property type="protein sequence ID" value="CAD6947065.1"/>
    <property type="molecule type" value="Genomic_DNA"/>
</dbReference>
<evidence type="ECO:0000313" key="4">
    <source>
        <dbReference type="Proteomes" id="UP000077671"/>
    </source>
</evidence>
<gene>
    <name evidence="3" type="ORF">A4X03_0g1350</name>
    <name evidence="2" type="ORF">JKIAZH3_G2692</name>
</gene>
<protein>
    <recommendedName>
        <fullName evidence="6">F-box domain-containing protein</fullName>
    </recommendedName>
</protein>
<reference evidence="3" key="2">
    <citation type="journal article" date="2019" name="IMA Fungus">
        <title>Genome sequencing and comparison of five Tilletia species to identify candidate genes for the detection of regulated species infecting wheat.</title>
        <authorList>
            <person name="Nguyen H.D.T."/>
            <person name="Sultana T."/>
            <person name="Kesanakurti P."/>
            <person name="Hambleton S."/>
        </authorList>
    </citation>
    <scope>NUCLEOTIDE SEQUENCE</scope>
    <source>
        <strain evidence="3">DAOMC 238032</strain>
    </source>
</reference>
<evidence type="ECO:0000256" key="1">
    <source>
        <dbReference type="SAM" id="MobiDB-lite"/>
    </source>
</evidence>
<evidence type="ECO:0000313" key="3">
    <source>
        <dbReference type="EMBL" id="KAE8263895.1"/>
    </source>
</evidence>
<evidence type="ECO:0008006" key="6">
    <source>
        <dbReference type="Google" id="ProtNLM"/>
    </source>
</evidence>
<feature type="region of interest" description="Disordered" evidence="1">
    <location>
        <begin position="1"/>
        <end position="20"/>
    </location>
</feature>
<reference evidence="3" key="1">
    <citation type="submission" date="2016-04" db="EMBL/GenBank/DDBJ databases">
        <authorList>
            <person name="Nguyen H.D."/>
            <person name="Kesanakurti P."/>
            <person name="Cullis J."/>
            <person name="Levesque C.A."/>
            <person name="Hambleton S."/>
        </authorList>
    </citation>
    <scope>NUCLEOTIDE SEQUENCE</scope>
    <source>
        <strain evidence="3">DAOMC 238032</strain>
    </source>
</reference>
<name>A0A177V0W0_9BASI</name>
<dbReference type="AlphaFoldDB" id="A0A177V0W0"/>
<sequence length="502" mass="57517">MIQRLMDEQAPPPVPPAPPALPAPPGTAVWRVWHTPELAIEILSYLVRERIDLITFSTVSKHLRAVALPLLVRNLDVPLTKAPLHINFFEANPRMADCIAHLRIWDDDADSHTWPRHDQVKLRTWNDDHAPKPDHWWSQISHLLGIILSNRTKEPLPSMDISVGILTIADFAETLHLYDKIVPRIVAFRILAPPDSWLTRRSRPIFFERYVKWSEAQWHLIALTVAIICKTSSEAHLPSALRLFHIDNDEGKDWAWIMRRDSAETLGRALSATVENLAIRMYCKVDDGSSQVSTLLERDWPHLRSFEFKHQSEEGDGARLQAVLDRFLTRHPLLEDVGASNTDGMGNDITRGPIPQMFPNLRVCRIHKASTDHLHTFLARHFETITDLTVIELPYFLHPSGMLPKLRFPKLRILRAASSVAATLVRQGARIQHYQFEEFIHLDNFRFSQWLCPDRAAAEAVTCFDIKLKFPLQLKYFDDVTSVLHVTALPNLTELVFSSDLD</sequence>
<dbReference type="Proteomes" id="UP000077671">
    <property type="component" value="Unassembled WGS sequence"/>
</dbReference>
<proteinExistence type="predicted"/>
<feature type="compositionally biased region" description="Pro residues" evidence="1">
    <location>
        <begin position="10"/>
        <end position="20"/>
    </location>
</feature>
<dbReference type="Proteomes" id="UP000836402">
    <property type="component" value="Unassembled WGS sequence"/>
</dbReference>
<organism evidence="3 4">
    <name type="scientific">Tilletia caries</name>
    <name type="common">wheat bunt fungus</name>
    <dbReference type="NCBI Taxonomy" id="13290"/>
    <lineage>
        <taxon>Eukaryota</taxon>
        <taxon>Fungi</taxon>
        <taxon>Dikarya</taxon>
        <taxon>Basidiomycota</taxon>
        <taxon>Ustilaginomycotina</taxon>
        <taxon>Exobasidiomycetes</taxon>
        <taxon>Tilletiales</taxon>
        <taxon>Tilletiaceae</taxon>
        <taxon>Tilletia</taxon>
    </lineage>
</organism>
<reference evidence="2" key="3">
    <citation type="submission" date="2020-10" db="EMBL/GenBank/DDBJ databases">
        <authorList>
            <person name="Sedaghatjoo S."/>
        </authorList>
    </citation>
    <scope>NUCLEOTIDE SEQUENCE</scope>
    <source>
        <strain evidence="2">AZH3</strain>
    </source>
</reference>
<evidence type="ECO:0000313" key="2">
    <source>
        <dbReference type="EMBL" id="CAD6947065.1"/>
    </source>
</evidence>